<sequence length="372" mass="43834">MEDTVVFDEKLLKSIKVAIKRGDFQQNQSTKDSPLKRDLLDPESLKIHINGTNRVPVFSRADVKANAVKLETESLDSVDRPKSSALFKEYYNHAPPSHPGCSKDNAYPSTSREYQSTSSRRYRDRSKSSEISDSSRSRRESRRSNERKSRKYDGDGRSKSPKYYRRSSSRSRERRKSRSRSPSEKYYKEYATSRRKSQSPNRRRSPDYKYKKKYPRSPERRRSQTPLRPGEYRPPKHHERSPPTHRRKSPPLRPGEYRPKRYHSRSPERSRSPAVRHPRPAPHGFYEPFIPPPPHMMPRYMPDMFRSNGPILIPHIQYIPVPQPMMPPIRHHTPIRPPRIYNNRTIPILNTQVKNVAPTKTDEKKEDSKEEE</sequence>
<feature type="compositionally biased region" description="Basic and acidic residues" evidence="1">
    <location>
        <begin position="255"/>
        <end position="271"/>
    </location>
</feature>
<feature type="compositionally biased region" description="Basic and acidic residues" evidence="1">
    <location>
        <begin position="125"/>
        <end position="158"/>
    </location>
</feature>
<protein>
    <submittedName>
        <fullName evidence="3">Serine/arginine repetitive matrix protein 1-like</fullName>
    </submittedName>
</protein>
<dbReference type="RefSeq" id="XP_017782082.1">
    <property type="nucleotide sequence ID" value="XM_017926593.1"/>
</dbReference>
<keyword evidence="2" id="KW-1185">Reference proteome</keyword>
<evidence type="ECO:0000313" key="3">
    <source>
        <dbReference type="RefSeq" id="XP_017782082.1"/>
    </source>
</evidence>
<gene>
    <name evidence="3" type="primary">LOC108566609</name>
</gene>
<proteinExistence type="predicted"/>
<feature type="compositionally biased region" description="Basic residues" evidence="1">
    <location>
        <begin position="193"/>
        <end position="203"/>
    </location>
</feature>
<feature type="region of interest" description="Disordered" evidence="1">
    <location>
        <begin position="90"/>
        <end position="282"/>
    </location>
</feature>
<feature type="compositionally biased region" description="Basic residues" evidence="1">
    <location>
        <begin position="159"/>
        <end position="179"/>
    </location>
</feature>
<reference evidence="3" key="1">
    <citation type="submission" date="2025-08" db="UniProtKB">
        <authorList>
            <consortium name="RefSeq"/>
        </authorList>
    </citation>
    <scope>IDENTIFICATION</scope>
    <source>
        <tissue evidence="3">Whole Larva</tissue>
    </source>
</reference>
<evidence type="ECO:0000313" key="2">
    <source>
        <dbReference type="Proteomes" id="UP000695000"/>
    </source>
</evidence>
<organism evidence="2 3">
    <name type="scientific">Nicrophorus vespilloides</name>
    <name type="common">Boreal carrion beetle</name>
    <dbReference type="NCBI Taxonomy" id="110193"/>
    <lineage>
        <taxon>Eukaryota</taxon>
        <taxon>Metazoa</taxon>
        <taxon>Ecdysozoa</taxon>
        <taxon>Arthropoda</taxon>
        <taxon>Hexapoda</taxon>
        <taxon>Insecta</taxon>
        <taxon>Pterygota</taxon>
        <taxon>Neoptera</taxon>
        <taxon>Endopterygota</taxon>
        <taxon>Coleoptera</taxon>
        <taxon>Polyphaga</taxon>
        <taxon>Staphyliniformia</taxon>
        <taxon>Silphidae</taxon>
        <taxon>Nicrophorinae</taxon>
        <taxon>Nicrophorus</taxon>
    </lineage>
</organism>
<feature type="compositionally biased region" description="Basic residues" evidence="1">
    <location>
        <begin position="235"/>
        <end position="250"/>
    </location>
</feature>
<name>A0ABM1N5I2_NICVS</name>
<dbReference type="GeneID" id="108566609"/>
<evidence type="ECO:0000256" key="1">
    <source>
        <dbReference type="SAM" id="MobiDB-lite"/>
    </source>
</evidence>
<feature type="compositionally biased region" description="Basic and acidic residues" evidence="1">
    <location>
        <begin position="181"/>
        <end position="192"/>
    </location>
</feature>
<accession>A0ABM1N5I2</accession>
<dbReference type="Proteomes" id="UP000695000">
    <property type="component" value="Unplaced"/>
</dbReference>